<dbReference type="PANTHER" id="PTHR46300:SF2">
    <property type="entry name" value="CYTOCHROME P450 MONOOXYGENASE ALNH-RELATED"/>
    <property type="match status" value="1"/>
</dbReference>
<evidence type="ECO:0000256" key="3">
    <source>
        <dbReference type="ARBA" id="ARBA00010617"/>
    </source>
</evidence>
<dbReference type="SUPFAM" id="SSF48264">
    <property type="entry name" value="Cytochrome P450"/>
    <property type="match status" value="1"/>
</dbReference>
<dbReference type="Proteomes" id="UP000030108">
    <property type="component" value="Unassembled WGS sequence"/>
</dbReference>
<dbReference type="GO" id="GO:0016705">
    <property type="term" value="F:oxidoreductase activity, acting on paired donors, with incorporation or reduction of molecular oxygen"/>
    <property type="evidence" value="ECO:0007669"/>
    <property type="project" value="InterPro"/>
</dbReference>
<evidence type="ECO:0000256" key="10">
    <source>
        <dbReference type="ARBA" id="ARBA00023033"/>
    </source>
</evidence>
<evidence type="ECO:0000256" key="5">
    <source>
        <dbReference type="ARBA" id="ARBA00022692"/>
    </source>
</evidence>
<evidence type="ECO:0000256" key="6">
    <source>
        <dbReference type="ARBA" id="ARBA00022723"/>
    </source>
</evidence>
<evidence type="ECO:0000313" key="13">
    <source>
        <dbReference type="Proteomes" id="UP000030108"/>
    </source>
</evidence>
<dbReference type="OrthoDB" id="2789670at2759"/>
<keyword evidence="8" id="KW-0560">Oxidoreductase</keyword>
<comment type="similarity">
    <text evidence="3">Belongs to the cytochrome P450 family.</text>
</comment>
<dbReference type="Pfam" id="PF00067">
    <property type="entry name" value="p450"/>
    <property type="match status" value="1"/>
</dbReference>
<keyword evidence="5" id="KW-0812">Transmembrane</keyword>
<keyword evidence="10" id="KW-0503">Monooxygenase</keyword>
<protein>
    <submittedName>
        <fullName evidence="12">Cytochrome P450 family protein</fullName>
    </submittedName>
</protein>
<dbReference type="AlphaFoldDB" id="X8JXA4"/>
<comment type="subcellular location">
    <subcellularLocation>
        <location evidence="2">Membrane</location>
    </subcellularLocation>
</comment>
<keyword evidence="9" id="KW-0408">Iron</keyword>
<keyword evidence="6" id="KW-0479">Metal-binding</keyword>
<dbReference type="GO" id="GO:0005506">
    <property type="term" value="F:iron ion binding"/>
    <property type="evidence" value="ECO:0007669"/>
    <property type="project" value="InterPro"/>
</dbReference>
<name>X8JXA4_9AGAM</name>
<comment type="caution">
    <text evidence="12">The sequence shown here is derived from an EMBL/GenBank/DDBJ whole genome shotgun (WGS) entry which is preliminary data.</text>
</comment>
<evidence type="ECO:0000256" key="2">
    <source>
        <dbReference type="ARBA" id="ARBA00004370"/>
    </source>
</evidence>
<evidence type="ECO:0000256" key="4">
    <source>
        <dbReference type="ARBA" id="ARBA00022617"/>
    </source>
</evidence>
<comment type="cofactor">
    <cofactor evidence="1">
        <name>heme</name>
        <dbReference type="ChEBI" id="CHEBI:30413"/>
    </cofactor>
</comment>
<sequence>MACLYPEAAKKAQAEIDSIVGRERIPNLQDRPALPYTEAFVQEIMRMFPPAPLGLSHFTTKLFSSKATRSQKAPQSTQTSGQFSVTQITIPPRIHSTLLASWDPNPNSILRSLSLGLVVECAPGCTLLITACG</sequence>
<keyword evidence="4" id="KW-0349">Heme</keyword>
<keyword evidence="7" id="KW-1133">Transmembrane helix</keyword>
<dbReference type="InterPro" id="IPR036396">
    <property type="entry name" value="Cyt_P450_sf"/>
</dbReference>
<evidence type="ECO:0000256" key="7">
    <source>
        <dbReference type="ARBA" id="ARBA00022989"/>
    </source>
</evidence>
<reference evidence="13" key="1">
    <citation type="journal article" date="2014" name="Genome Announc.">
        <title>Draft genome sequence of the plant-pathogenic soil fungus Rhizoctonia solani anastomosis group 3 strain Rhs1AP.</title>
        <authorList>
            <person name="Cubeta M.A."/>
            <person name="Thomas E."/>
            <person name="Dean R.A."/>
            <person name="Jabaji S."/>
            <person name="Neate S.M."/>
            <person name="Tavantzis S."/>
            <person name="Toda T."/>
            <person name="Vilgalys R."/>
            <person name="Bharathan N."/>
            <person name="Fedorova-Abrams N."/>
            <person name="Pakala S.B."/>
            <person name="Pakala S.M."/>
            <person name="Zafar N."/>
            <person name="Joardar V."/>
            <person name="Losada L."/>
            <person name="Nierman W.C."/>
        </authorList>
    </citation>
    <scope>NUCLEOTIDE SEQUENCE [LARGE SCALE GENOMIC DNA]</scope>
    <source>
        <strain evidence="13">AG-3</strain>
    </source>
</reference>
<dbReference type="EMBL" id="JATN01000001">
    <property type="protein sequence ID" value="EUC67801.1"/>
    <property type="molecule type" value="Genomic_DNA"/>
</dbReference>
<evidence type="ECO:0000256" key="1">
    <source>
        <dbReference type="ARBA" id="ARBA00001971"/>
    </source>
</evidence>
<dbReference type="InterPro" id="IPR001128">
    <property type="entry name" value="Cyt_P450"/>
</dbReference>
<dbReference type="InterPro" id="IPR050364">
    <property type="entry name" value="Cytochrome_P450_fung"/>
</dbReference>
<dbReference type="GO" id="GO:0016020">
    <property type="term" value="C:membrane"/>
    <property type="evidence" value="ECO:0007669"/>
    <property type="project" value="UniProtKB-SubCell"/>
</dbReference>
<dbReference type="Gene3D" id="1.10.630.10">
    <property type="entry name" value="Cytochrome P450"/>
    <property type="match status" value="1"/>
</dbReference>
<accession>X8JXA4</accession>
<dbReference type="GO" id="GO:0020037">
    <property type="term" value="F:heme binding"/>
    <property type="evidence" value="ECO:0007669"/>
    <property type="project" value="InterPro"/>
</dbReference>
<evidence type="ECO:0000256" key="9">
    <source>
        <dbReference type="ARBA" id="ARBA00023004"/>
    </source>
</evidence>
<evidence type="ECO:0000256" key="11">
    <source>
        <dbReference type="ARBA" id="ARBA00023136"/>
    </source>
</evidence>
<proteinExistence type="inferred from homology"/>
<gene>
    <name evidence="12" type="ORF">RSOL_543480</name>
</gene>
<dbReference type="GO" id="GO:0004497">
    <property type="term" value="F:monooxygenase activity"/>
    <property type="evidence" value="ECO:0007669"/>
    <property type="project" value="UniProtKB-KW"/>
</dbReference>
<keyword evidence="11" id="KW-0472">Membrane</keyword>
<evidence type="ECO:0000313" key="12">
    <source>
        <dbReference type="EMBL" id="EUC67801.1"/>
    </source>
</evidence>
<organism evidence="12 13">
    <name type="scientific">Rhizoctonia solani AG-3 Rhs1AP</name>
    <dbReference type="NCBI Taxonomy" id="1086054"/>
    <lineage>
        <taxon>Eukaryota</taxon>
        <taxon>Fungi</taxon>
        <taxon>Dikarya</taxon>
        <taxon>Basidiomycota</taxon>
        <taxon>Agaricomycotina</taxon>
        <taxon>Agaricomycetes</taxon>
        <taxon>Cantharellales</taxon>
        <taxon>Ceratobasidiaceae</taxon>
        <taxon>Rhizoctonia</taxon>
    </lineage>
</organism>
<evidence type="ECO:0000256" key="8">
    <source>
        <dbReference type="ARBA" id="ARBA00023002"/>
    </source>
</evidence>
<dbReference type="PANTHER" id="PTHR46300">
    <property type="entry name" value="P450, PUTATIVE (EUROFUNG)-RELATED-RELATED"/>
    <property type="match status" value="1"/>
</dbReference>